<gene>
    <name evidence="3" type="ORF">HGA05_02335</name>
</gene>
<name>A0A846WHG5_9ACTN</name>
<evidence type="ECO:0000256" key="1">
    <source>
        <dbReference type="ARBA" id="ARBA00022679"/>
    </source>
</evidence>
<evidence type="ECO:0000256" key="2">
    <source>
        <dbReference type="ARBA" id="ARBA00022737"/>
    </source>
</evidence>
<evidence type="ECO:0000313" key="3">
    <source>
        <dbReference type="EMBL" id="NKY00417.1"/>
    </source>
</evidence>
<keyword evidence="2" id="KW-0677">Repeat</keyword>
<comment type="caution">
    <text evidence="3">The sequence shown here is derived from an EMBL/GenBank/DDBJ whole genome shotgun (WGS) entry which is preliminary data.</text>
</comment>
<dbReference type="SUPFAM" id="SSF51161">
    <property type="entry name" value="Trimeric LpxA-like enzymes"/>
    <property type="match status" value="1"/>
</dbReference>
<proteinExistence type="predicted"/>
<dbReference type="EMBL" id="JAAXPC010000001">
    <property type="protein sequence ID" value="NKY00417.1"/>
    <property type="molecule type" value="Genomic_DNA"/>
</dbReference>
<dbReference type="Pfam" id="PF00132">
    <property type="entry name" value="Hexapep"/>
    <property type="match status" value="1"/>
</dbReference>
<dbReference type="PROSITE" id="PS00101">
    <property type="entry name" value="HEXAPEP_TRANSFERASES"/>
    <property type="match status" value="1"/>
</dbReference>
<dbReference type="InterPro" id="IPR011004">
    <property type="entry name" value="Trimer_LpxA-like_sf"/>
</dbReference>
<protein>
    <recommendedName>
        <fullName evidence="5">Serine acetyltransferase</fullName>
    </recommendedName>
</protein>
<evidence type="ECO:0008006" key="5">
    <source>
        <dbReference type="Google" id="ProtNLM"/>
    </source>
</evidence>
<dbReference type="Proteomes" id="UP000563898">
    <property type="component" value="Unassembled WGS sequence"/>
</dbReference>
<dbReference type="InterPro" id="IPR018357">
    <property type="entry name" value="Hexapep_transf_CS"/>
</dbReference>
<dbReference type="GO" id="GO:0016740">
    <property type="term" value="F:transferase activity"/>
    <property type="evidence" value="ECO:0007669"/>
    <property type="project" value="UniProtKB-KW"/>
</dbReference>
<dbReference type="Gene3D" id="2.160.10.10">
    <property type="entry name" value="Hexapeptide repeat proteins"/>
    <property type="match status" value="1"/>
</dbReference>
<keyword evidence="1" id="KW-0808">Transferase</keyword>
<dbReference type="AlphaFoldDB" id="A0A846WHG5"/>
<dbReference type="InterPro" id="IPR001451">
    <property type="entry name" value="Hexapep"/>
</dbReference>
<organism evidence="3 4">
    <name type="scientific">Gordonia polyisoprenivorans</name>
    <dbReference type="NCBI Taxonomy" id="84595"/>
    <lineage>
        <taxon>Bacteria</taxon>
        <taxon>Bacillati</taxon>
        <taxon>Actinomycetota</taxon>
        <taxon>Actinomycetes</taxon>
        <taxon>Mycobacteriales</taxon>
        <taxon>Gordoniaceae</taxon>
        <taxon>Gordonia</taxon>
    </lineage>
</organism>
<sequence length="82" mass="8595">MTIGHNRHGLPRIGDNVSIGAGAVVVGPISIGDNVKIGVNATIVKDVAPGQTMVAPHAVNLERMAEPQWQSQSVQDHGHVDQ</sequence>
<accession>A0A846WHG5</accession>
<evidence type="ECO:0000313" key="4">
    <source>
        <dbReference type="Proteomes" id="UP000563898"/>
    </source>
</evidence>
<reference evidence="3 4" key="1">
    <citation type="submission" date="2020-04" db="EMBL/GenBank/DDBJ databases">
        <title>MicrobeNet Type strains.</title>
        <authorList>
            <person name="Nicholson A.C."/>
        </authorList>
    </citation>
    <scope>NUCLEOTIDE SEQUENCE [LARGE SCALE GENOMIC DNA]</scope>
    <source>
        <strain evidence="3 4">ATCC BAA-14</strain>
    </source>
</reference>
<dbReference type="PANTHER" id="PTHR42811">
    <property type="entry name" value="SERINE ACETYLTRANSFERASE"/>
    <property type="match status" value="1"/>
</dbReference>